<keyword evidence="9" id="KW-0812">Transmembrane</keyword>
<dbReference type="PRINTS" id="PR00385">
    <property type="entry name" value="P450"/>
</dbReference>
<accession>A0A0W0GD15</accession>
<dbReference type="GO" id="GO:0004497">
    <property type="term" value="F:monooxygenase activity"/>
    <property type="evidence" value="ECO:0007669"/>
    <property type="project" value="UniProtKB-KW"/>
</dbReference>
<dbReference type="Proteomes" id="UP000054988">
    <property type="component" value="Unassembled WGS sequence"/>
</dbReference>
<sequence length="596" mass="67483">MSNSDAPAGRNLPDAMGLVDSTLTILLLYSTLIVIYRLVLHPLRSFPGPRIAAVTDYYQAYFDVVKGGQLLKHLRKLHEEYGPVVRIGPNTVCTLLHFVWITPQIPPLQLHFSSGRAYHDIYTYGQTFTKYKPFYNTFGQPDSSLSFIDPQKARSRRALLNPLFSRRAILKLQNVVQERVRDYSLASLKLATHHNIKVDKLVQRLSAWPQNEPVNLAFAFKCTSLDIISEYCFANCFKALDTPDFHHPQICAIQDLLPNLWKQKHLPILVTIIDMMPEWLVLWINPGVKPLLDSKHGLGMQVEMILDGPEALKSVDHETIYHHMLDNRPGNARPTRKSLVDEALTLIGGGSDTVGVISTVGTFYALRNPAIAQKLKDELRNVWPDPESSVSLGVLEKLPYLTAFVKESLRLGHGIVSPLPRVIGSSNAVIDGWQVPAGTVVEMSSVLLHENPDVFKNPLEFSPERWLQGNTRDLEFNLVPFSKGPRICLGLNLAWCELYLIFANVFRKLDMKIFETTLEDMRNYKEYLLPHWEETLNVVLPPQAISNASVEIDKWKCLERLPFSSAFLLQAMTVGGDPQQMDTSIPNFLKARYFFS</sequence>
<name>A0A0W0GD15_MONRR</name>
<keyword evidence="4 7" id="KW-0479">Metal-binding</keyword>
<evidence type="ECO:0000313" key="11">
    <source>
        <dbReference type="Proteomes" id="UP000054988"/>
    </source>
</evidence>
<evidence type="ECO:0008006" key="12">
    <source>
        <dbReference type="Google" id="ProtNLM"/>
    </source>
</evidence>
<keyword evidence="9" id="KW-0472">Membrane</keyword>
<dbReference type="PRINTS" id="PR00463">
    <property type="entry name" value="EP450I"/>
</dbReference>
<evidence type="ECO:0000256" key="9">
    <source>
        <dbReference type="SAM" id="Phobius"/>
    </source>
</evidence>
<keyword evidence="9" id="KW-1133">Transmembrane helix</keyword>
<keyword evidence="8" id="KW-0503">Monooxygenase</keyword>
<evidence type="ECO:0000256" key="8">
    <source>
        <dbReference type="RuleBase" id="RU000461"/>
    </source>
</evidence>
<proteinExistence type="inferred from homology"/>
<dbReference type="EMBL" id="LATX01000352">
    <property type="protein sequence ID" value="KTB46435.1"/>
    <property type="molecule type" value="Genomic_DNA"/>
</dbReference>
<dbReference type="InterPro" id="IPR050121">
    <property type="entry name" value="Cytochrome_P450_monoxygenase"/>
</dbReference>
<evidence type="ECO:0000256" key="6">
    <source>
        <dbReference type="ARBA" id="ARBA00023004"/>
    </source>
</evidence>
<dbReference type="PANTHER" id="PTHR24305">
    <property type="entry name" value="CYTOCHROME P450"/>
    <property type="match status" value="1"/>
</dbReference>
<dbReference type="eggNOG" id="KOG0156">
    <property type="taxonomic scope" value="Eukaryota"/>
</dbReference>
<protein>
    <recommendedName>
        <fullName evidence="12">Benzoate 4-monooxygenase cytochrome p450</fullName>
    </recommendedName>
</protein>
<keyword evidence="7 8" id="KW-0349">Heme</keyword>
<dbReference type="InterPro" id="IPR036396">
    <property type="entry name" value="Cyt_P450_sf"/>
</dbReference>
<evidence type="ECO:0000256" key="5">
    <source>
        <dbReference type="ARBA" id="ARBA00023002"/>
    </source>
</evidence>
<dbReference type="GO" id="GO:0016705">
    <property type="term" value="F:oxidoreductase activity, acting on paired donors, with incorporation or reduction of molecular oxygen"/>
    <property type="evidence" value="ECO:0007669"/>
    <property type="project" value="InterPro"/>
</dbReference>
<dbReference type="PROSITE" id="PS00086">
    <property type="entry name" value="CYTOCHROME_P450"/>
    <property type="match status" value="1"/>
</dbReference>
<dbReference type="GO" id="GO:0005506">
    <property type="term" value="F:iron ion binding"/>
    <property type="evidence" value="ECO:0007669"/>
    <property type="project" value="InterPro"/>
</dbReference>
<evidence type="ECO:0000256" key="1">
    <source>
        <dbReference type="ARBA" id="ARBA00001971"/>
    </source>
</evidence>
<evidence type="ECO:0000256" key="7">
    <source>
        <dbReference type="PIRSR" id="PIRSR602401-1"/>
    </source>
</evidence>
<dbReference type="GO" id="GO:0020037">
    <property type="term" value="F:heme binding"/>
    <property type="evidence" value="ECO:0007669"/>
    <property type="project" value="InterPro"/>
</dbReference>
<keyword evidence="5 8" id="KW-0560">Oxidoreductase</keyword>
<comment type="caution">
    <text evidence="10">The sequence shown here is derived from an EMBL/GenBank/DDBJ whole genome shotgun (WGS) entry which is preliminary data.</text>
</comment>
<evidence type="ECO:0000313" key="10">
    <source>
        <dbReference type="EMBL" id="KTB46435.1"/>
    </source>
</evidence>
<comment type="similarity">
    <text evidence="3 8">Belongs to the cytochrome P450 family.</text>
</comment>
<dbReference type="Gene3D" id="1.10.630.10">
    <property type="entry name" value="Cytochrome P450"/>
    <property type="match status" value="1"/>
</dbReference>
<dbReference type="AlphaFoldDB" id="A0A0W0GD15"/>
<organism evidence="10 11">
    <name type="scientific">Moniliophthora roreri</name>
    <name type="common">Frosty pod rot fungus</name>
    <name type="synonym">Monilia roreri</name>
    <dbReference type="NCBI Taxonomy" id="221103"/>
    <lineage>
        <taxon>Eukaryota</taxon>
        <taxon>Fungi</taxon>
        <taxon>Dikarya</taxon>
        <taxon>Basidiomycota</taxon>
        <taxon>Agaricomycotina</taxon>
        <taxon>Agaricomycetes</taxon>
        <taxon>Agaricomycetidae</taxon>
        <taxon>Agaricales</taxon>
        <taxon>Marasmiineae</taxon>
        <taxon>Marasmiaceae</taxon>
        <taxon>Moniliophthora</taxon>
    </lineage>
</organism>
<dbReference type="InterPro" id="IPR002401">
    <property type="entry name" value="Cyt_P450_E_grp-I"/>
</dbReference>
<gene>
    <name evidence="10" type="ORF">WG66_991</name>
</gene>
<comment type="pathway">
    <text evidence="2">Secondary metabolite biosynthesis.</text>
</comment>
<dbReference type="CDD" id="cd11062">
    <property type="entry name" value="CYP58-like"/>
    <property type="match status" value="1"/>
</dbReference>
<evidence type="ECO:0000256" key="4">
    <source>
        <dbReference type="ARBA" id="ARBA00022723"/>
    </source>
</evidence>
<keyword evidence="6 7" id="KW-0408">Iron</keyword>
<dbReference type="InterPro" id="IPR001128">
    <property type="entry name" value="Cyt_P450"/>
</dbReference>
<feature type="transmembrane region" description="Helical" evidence="9">
    <location>
        <begin position="22"/>
        <end position="40"/>
    </location>
</feature>
<evidence type="ECO:0000256" key="3">
    <source>
        <dbReference type="ARBA" id="ARBA00010617"/>
    </source>
</evidence>
<reference evidence="10 11" key="1">
    <citation type="submission" date="2015-12" db="EMBL/GenBank/DDBJ databases">
        <title>Draft genome sequence of Moniliophthora roreri, the causal agent of frosty pod rot of cacao.</title>
        <authorList>
            <person name="Aime M.C."/>
            <person name="Diaz-Valderrama J.R."/>
            <person name="Kijpornyongpan T."/>
            <person name="Phillips-Mora W."/>
        </authorList>
    </citation>
    <scope>NUCLEOTIDE SEQUENCE [LARGE SCALE GENOMIC DNA]</scope>
    <source>
        <strain evidence="10 11">MCA 2952</strain>
    </source>
</reference>
<evidence type="ECO:0000256" key="2">
    <source>
        <dbReference type="ARBA" id="ARBA00005179"/>
    </source>
</evidence>
<dbReference type="Pfam" id="PF00067">
    <property type="entry name" value="p450"/>
    <property type="match status" value="1"/>
</dbReference>
<dbReference type="SUPFAM" id="SSF48264">
    <property type="entry name" value="Cytochrome P450"/>
    <property type="match status" value="1"/>
</dbReference>
<feature type="binding site" description="axial binding residue" evidence="7">
    <location>
        <position position="488"/>
    </location>
    <ligand>
        <name>heme</name>
        <dbReference type="ChEBI" id="CHEBI:30413"/>
    </ligand>
    <ligandPart>
        <name>Fe</name>
        <dbReference type="ChEBI" id="CHEBI:18248"/>
    </ligandPart>
</feature>
<comment type="cofactor">
    <cofactor evidence="1 7">
        <name>heme</name>
        <dbReference type="ChEBI" id="CHEBI:30413"/>
    </cofactor>
</comment>
<dbReference type="InterPro" id="IPR017972">
    <property type="entry name" value="Cyt_P450_CS"/>
</dbReference>
<dbReference type="PANTHER" id="PTHR24305:SF157">
    <property type="entry name" value="N-ACETYLTRYPTOPHAN 6-HYDROXYLASE IVOC-RELATED"/>
    <property type="match status" value="1"/>
</dbReference>